<gene>
    <name evidence="1" type="ORF">FEF09_24295</name>
</gene>
<protein>
    <submittedName>
        <fullName evidence="1">Uncharacterized protein</fullName>
    </submittedName>
</protein>
<name>A0A5C6LQZ6_9BACT</name>
<sequence>MSVHFSSRVNFKNQWASHPSLEERKQHLDNVSMDASPDETSAWAIFDNVTALQEQFTKRLYRAVKLGANIESYNGEEFDNWYGELHENYKLPMVYKGFYDERYPAVEDWNMDDVKAMSTGTGDLASLFTEEHAGLYNQIKKYRGDVDTVKAIKAKEIDVRSFDFDGRKYTGRKVRGGGYIRSRYTGC</sequence>
<dbReference type="OrthoDB" id="9789270at2"/>
<evidence type="ECO:0000313" key="2">
    <source>
        <dbReference type="Proteomes" id="UP000318815"/>
    </source>
</evidence>
<dbReference type="RefSeq" id="WP_146307528.1">
    <property type="nucleotide sequence ID" value="NZ_VOHS01000039.1"/>
</dbReference>
<keyword evidence="2" id="KW-1185">Reference proteome</keyword>
<reference evidence="1 2" key="1">
    <citation type="submission" date="2019-08" db="EMBL/GenBank/DDBJ databases">
        <title>Whole genome sequencing of chitin degrading bacteria Chitinophaga pinensis YS16.</title>
        <authorList>
            <person name="Singh R.P."/>
            <person name="Manchanda G."/>
            <person name="Maurya I.K."/>
            <person name="Joshi N.K."/>
            <person name="Srivastava A.K."/>
        </authorList>
    </citation>
    <scope>NUCLEOTIDE SEQUENCE [LARGE SCALE GENOMIC DNA]</scope>
    <source>
        <strain evidence="1 2">YS-16</strain>
    </source>
</reference>
<dbReference type="AlphaFoldDB" id="A0A5C6LQZ6"/>
<dbReference type="EMBL" id="VOHS01000039">
    <property type="protein sequence ID" value="TWV95626.1"/>
    <property type="molecule type" value="Genomic_DNA"/>
</dbReference>
<evidence type="ECO:0000313" key="1">
    <source>
        <dbReference type="EMBL" id="TWV95626.1"/>
    </source>
</evidence>
<proteinExistence type="predicted"/>
<comment type="caution">
    <text evidence="1">The sequence shown here is derived from an EMBL/GenBank/DDBJ whole genome shotgun (WGS) entry which is preliminary data.</text>
</comment>
<dbReference type="Proteomes" id="UP000318815">
    <property type="component" value="Unassembled WGS sequence"/>
</dbReference>
<organism evidence="1 2">
    <name type="scientific">Chitinophaga pinensis</name>
    <dbReference type="NCBI Taxonomy" id="79329"/>
    <lineage>
        <taxon>Bacteria</taxon>
        <taxon>Pseudomonadati</taxon>
        <taxon>Bacteroidota</taxon>
        <taxon>Chitinophagia</taxon>
        <taxon>Chitinophagales</taxon>
        <taxon>Chitinophagaceae</taxon>
        <taxon>Chitinophaga</taxon>
    </lineage>
</organism>
<accession>A0A5C6LQZ6</accession>